<evidence type="ECO:0000313" key="5">
    <source>
        <dbReference type="Proteomes" id="UP000319836"/>
    </source>
</evidence>
<accession>A0A538UAM3</accession>
<keyword evidence="3" id="KW-0949">S-adenosyl-L-methionine</keyword>
<dbReference type="AlphaFoldDB" id="A0A538UAM3"/>
<proteinExistence type="predicted"/>
<evidence type="ECO:0000256" key="2">
    <source>
        <dbReference type="ARBA" id="ARBA00022679"/>
    </source>
</evidence>
<dbReference type="GO" id="GO:0009307">
    <property type="term" value="P:DNA restriction-modification system"/>
    <property type="evidence" value="ECO:0007669"/>
    <property type="project" value="InterPro"/>
</dbReference>
<dbReference type="Proteomes" id="UP000319836">
    <property type="component" value="Unassembled WGS sequence"/>
</dbReference>
<dbReference type="EMBL" id="VBPA01000029">
    <property type="protein sequence ID" value="TMQ72962.1"/>
    <property type="molecule type" value="Genomic_DNA"/>
</dbReference>
<feature type="non-terminal residue" evidence="4">
    <location>
        <position position="54"/>
    </location>
</feature>
<evidence type="ECO:0000313" key="4">
    <source>
        <dbReference type="EMBL" id="TMQ72962.1"/>
    </source>
</evidence>
<dbReference type="GO" id="GO:0032259">
    <property type="term" value="P:methylation"/>
    <property type="evidence" value="ECO:0007669"/>
    <property type="project" value="UniProtKB-KW"/>
</dbReference>
<evidence type="ECO:0000256" key="3">
    <source>
        <dbReference type="ARBA" id="ARBA00022691"/>
    </source>
</evidence>
<reference evidence="4 5" key="1">
    <citation type="journal article" date="2019" name="Nat. Microbiol.">
        <title>Mediterranean grassland soil C-N compound turnover is dependent on rainfall and depth, and is mediated by genomically divergent microorganisms.</title>
        <authorList>
            <person name="Diamond S."/>
            <person name="Andeer P.F."/>
            <person name="Li Z."/>
            <person name="Crits-Christoph A."/>
            <person name="Burstein D."/>
            <person name="Anantharaman K."/>
            <person name="Lane K.R."/>
            <person name="Thomas B.C."/>
            <person name="Pan C."/>
            <person name="Northen T.R."/>
            <person name="Banfield J.F."/>
        </authorList>
    </citation>
    <scope>NUCLEOTIDE SEQUENCE [LARGE SCALE GENOMIC DNA]</scope>
    <source>
        <strain evidence="4">WS_10</strain>
    </source>
</reference>
<gene>
    <name evidence="4" type="ORF">E6K80_01370</name>
</gene>
<keyword evidence="1 4" id="KW-0489">Methyltransferase</keyword>
<comment type="caution">
    <text evidence="4">The sequence shown here is derived from an EMBL/GenBank/DDBJ whole genome shotgun (WGS) entry which is preliminary data.</text>
</comment>
<dbReference type="Gene3D" id="3.40.50.150">
    <property type="entry name" value="Vaccinia Virus protein VP39"/>
    <property type="match status" value="1"/>
</dbReference>
<dbReference type="GO" id="GO:0009007">
    <property type="term" value="F:site-specific DNA-methyltransferase (adenine-specific) activity"/>
    <property type="evidence" value="ECO:0007669"/>
    <property type="project" value="UniProtKB-EC"/>
</dbReference>
<sequence length="54" mass="6225">MIKYLGSKRVLLPRILEQIEPLAEVRTVLDLFSGTSRVAHALKRRGYRVHANDH</sequence>
<dbReference type="Pfam" id="PF02086">
    <property type="entry name" value="MethyltransfD12"/>
    <property type="match status" value="1"/>
</dbReference>
<dbReference type="SUPFAM" id="SSF53335">
    <property type="entry name" value="S-adenosyl-L-methionine-dependent methyltransferases"/>
    <property type="match status" value="1"/>
</dbReference>
<organism evidence="4 5">
    <name type="scientific">Eiseniibacteriota bacterium</name>
    <dbReference type="NCBI Taxonomy" id="2212470"/>
    <lineage>
        <taxon>Bacteria</taxon>
        <taxon>Candidatus Eiseniibacteriota</taxon>
    </lineage>
</organism>
<evidence type="ECO:0000256" key="1">
    <source>
        <dbReference type="ARBA" id="ARBA00022603"/>
    </source>
</evidence>
<dbReference type="InterPro" id="IPR012327">
    <property type="entry name" value="MeTrfase_D12"/>
</dbReference>
<protein>
    <submittedName>
        <fullName evidence="4">DNA methyltransferase</fullName>
    </submittedName>
</protein>
<dbReference type="InterPro" id="IPR029063">
    <property type="entry name" value="SAM-dependent_MTases_sf"/>
</dbReference>
<keyword evidence="2 4" id="KW-0808">Transferase</keyword>
<name>A0A538UAM3_UNCEI</name>